<organism evidence="1 2">
    <name type="scientific">Orbilia oligospora</name>
    <name type="common">Nematode-trapping fungus</name>
    <name type="synonym">Arthrobotrys oligospora</name>
    <dbReference type="NCBI Taxonomy" id="2813651"/>
    <lineage>
        <taxon>Eukaryota</taxon>
        <taxon>Fungi</taxon>
        <taxon>Dikarya</taxon>
        <taxon>Ascomycota</taxon>
        <taxon>Pezizomycotina</taxon>
        <taxon>Orbiliomycetes</taxon>
        <taxon>Orbiliales</taxon>
        <taxon>Orbiliaceae</taxon>
        <taxon>Orbilia</taxon>
    </lineage>
</organism>
<sequence>MIRTDVNSLVVFRFVDVKRNFGAGTTARQKLYKVAPHREALCTPDSYQGSLRREVSAGDTDITIDLLYSSYECEGGMYLRNPNFTL</sequence>
<accession>A0A7C8PJ55</accession>
<name>A0A7C8PJ55_ORBOL</name>
<dbReference type="EMBL" id="SOZJ01000001">
    <property type="protein sequence ID" value="TGJ74685.1"/>
    <property type="molecule type" value="Genomic_DNA"/>
</dbReference>
<gene>
    <name evidence="1" type="ORF">EYR41_001658</name>
</gene>
<dbReference type="AlphaFoldDB" id="A0A7C8PJ55"/>
<comment type="caution">
    <text evidence="1">The sequence shown here is derived from an EMBL/GenBank/DDBJ whole genome shotgun (WGS) entry which is preliminary data.</text>
</comment>
<protein>
    <submittedName>
        <fullName evidence="1">Uncharacterized protein</fullName>
    </submittedName>
</protein>
<evidence type="ECO:0000313" key="2">
    <source>
        <dbReference type="Proteomes" id="UP000297595"/>
    </source>
</evidence>
<reference evidence="1 2" key="1">
    <citation type="submission" date="2019-03" db="EMBL/GenBank/DDBJ databases">
        <title>Nematode-trapping fungi genome.</title>
        <authorList>
            <person name="Vidal-Diez De Ulzurrun G."/>
        </authorList>
    </citation>
    <scope>NUCLEOTIDE SEQUENCE [LARGE SCALE GENOMIC DNA]</scope>
    <source>
        <strain evidence="1 2">TWF154</strain>
    </source>
</reference>
<evidence type="ECO:0000313" key="1">
    <source>
        <dbReference type="EMBL" id="TGJ74685.1"/>
    </source>
</evidence>
<proteinExistence type="predicted"/>
<dbReference type="Proteomes" id="UP000297595">
    <property type="component" value="Unassembled WGS sequence"/>
</dbReference>